<dbReference type="SUPFAM" id="SSF50156">
    <property type="entry name" value="PDZ domain-like"/>
    <property type="match status" value="2"/>
</dbReference>
<accession>A0A0S8JWP7</accession>
<feature type="domain" description="PDZ" evidence="3">
    <location>
        <begin position="368"/>
        <end position="436"/>
    </location>
</feature>
<dbReference type="Proteomes" id="UP000050975">
    <property type="component" value="Unassembled WGS sequence"/>
</dbReference>
<proteinExistence type="predicted"/>
<protein>
    <recommendedName>
        <fullName evidence="3">PDZ domain-containing protein</fullName>
    </recommendedName>
</protein>
<dbReference type="InterPro" id="IPR001478">
    <property type="entry name" value="PDZ"/>
</dbReference>
<evidence type="ECO:0000256" key="1">
    <source>
        <dbReference type="ARBA" id="ARBA00022670"/>
    </source>
</evidence>
<dbReference type="Gene3D" id="2.30.42.10">
    <property type="match status" value="2"/>
</dbReference>
<dbReference type="PANTHER" id="PTHR43343">
    <property type="entry name" value="PEPTIDASE S12"/>
    <property type="match status" value="1"/>
</dbReference>
<evidence type="ECO:0000259" key="3">
    <source>
        <dbReference type="PROSITE" id="PS50106"/>
    </source>
</evidence>
<evidence type="ECO:0000313" key="4">
    <source>
        <dbReference type="EMBL" id="KPL13436.1"/>
    </source>
</evidence>
<gene>
    <name evidence="4" type="ORF">AMJ74_05255</name>
</gene>
<dbReference type="InterPro" id="IPR009003">
    <property type="entry name" value="Peptidase_S1_PA"/>
</dbReference>
<dbReference type="SUPFAM" id="SSF50494">
    <property type="entry name" value="Trypsin-like serine proteases"/>
    <property type="match status" value="1"/>
</dbReference>
<dbReference type="Pfam" id="PF17820">
    <property type="entry name" value="PDZ_6"/>
    <property type="match status" value="1"/>
</dbReference>
<name>A0A0S8JWP7_UNCW3</name>
<dbReference type="Pfam" id="PF13365">
    <property type="entry name" value="Trypsin_2"/>
    <property type="match status" value="1"/>
</dbReference>
<dbReference type="GO" id="GO:0006508">
    <property type="term" value="P:proteolysis"/>
    <property type="evidence" value="ECO:0007669"/>
    <property type="project" value="UniProtKB-KW"/>
</dbReference>
<dbReference type="Pfam" id="PF13180">
    <property type="entry name" value="PDZ_2"/>
    <property type="match status" value="1"/>
</dbReference>
<evidence type="ECO:0000313" key="5">
    <source>
        <dbReference type="Proteomes" id="UP000050975"/>
    </source>
</evidence>
<dbReference type="PROSITE" id="PS50106">
    <property type="entry name" value="PDZ"/>
    <property type="match status" value="1"/>
</dbReference>
<dbReference type="PANTHER" id="PTHR43343:SF3">
    <property type="entry name" value="PROTEASE DO-LIKE 8, CHLOROPLASTIC"/>
    <property type="match status" value="1"/>
</dbReference>
<dbReference type="PRINTS" id="PR00834">
    <property type="entry name" value="PROTEASES2C"/>
</dbReference>
<dbReference type="InterPro" id="IPR041489">
    <property type="entry name" value="PDZ_6"/>
</dbReference>
<dbReference type="Gene3D" id="2.40.10.120">
    <property type="match status" value="1"/>
</dbReference>
<keyword evidence="1" id="KW-0645">Protease</keyword>
<dbReference type="InterPro" id="IPR051201">
    <property type="entry name" value="Chloro_Bact_Ser_Proteases"/>
</dbReference>
<dbReference type="InterPro" id="IPR001940">
    <property type="entry name" value="Peptidase_S1C"/>
</dbReference>
<dbReference type="EMBL" id="LJVE01000104">
    <property type="protein sequence ID" value="KPL13436.1"/>
    <property type="molecule type" value="Genomic_DNA"/>
</dbReference>
<keyword evidence="2" id="KW-0378">Hydrolase</keyword>
<dbReference type="GO" id="GO:0004252">
    <property type="term" value="F:serine-type endopeptidase activity"/>
    <property type="evidence" value="ECO:0007669"/>
    <property type="project" value="InterPro"/>
</dbReference>
<dbReference type="InterPro" id="IPR036034">
    <property type="entry name" value="PDZ_sf"/>
</dbReference>
<evidence type="ECO:0000256" key="2">
    <source>
        <dbReference type="ARBA" id="ARBA00022801"/>
    </source>
</evidence>
<sequence>MAALQLYIWLRPKPQIYYFDNARLVSLNDEVSKQRTNAIVVAAQRISPSVASITVVQTKVVSAAPFFSPFADDFFRDFFPERYYRQQIRSLGTGLVISPDGYIVTNEHVVSNAALINITLPDSRQFEGRVVAADVTHDLALLKIDVNDLPYAQLGDSENLMIGEWVVAFGNPFGFLLEDTRPTVTVGVVSALNRSIKSTREDRIYKNMIQTDAAINPGNSGGPLVNILGEVVGLNTAIFTSGGGSEGIGFARPINDVKKFINETREHGRVRIPWIGIWMKEISPDIAESMNIQQHGVLVSGVDDKSGAQRAGIKEDDRIISVNNRIIDRMADWNRFVSNVYVGDRLDITLVRDDDTLQFDFVVEEFKQADLSKTRVVVYGIHIQDITERLARQYNLVYKEGVVVTEVEPNSVGDKLGIDPGDVILMVGNMRIHDKTDFQQASRYQRDMSIIIDRNGRIIQFYLGV</sequence>
<reference evidence="4 5" key="1">
    <citation type="journal article" date="2015" name="Microbiome">
        <title>Genomic resolution of linkages in carbon, nitrogen, and sulfur cycling among widespread estuary sediment bacteria.</title>
        <authorList>
            <person name="Baker B.J."/>
            <person name="Lazar C.S."/>
            <person name="Teske A.P."/>
            <person name="Dick G.J."/>
        </authorList>
    </citation>
    <scope>NUCLEOTIDE SEQUENCE [LARGE SCALE GENOMIC DNA]</scope>
    <source>
        <strain evidence="4">SM1_77</strain>
    </source>
</reference>
<organism evidence="4 5">
    <name type="scientific">candidate division WOR_3 bacterium SM1_77</name>
    <dbReference type="NCBI Taxonomy" id="1703778"/>
    <lineage>
        <taxon>Bacteria</taxon>
        <taxon>Bacteria division WOR-3</taxon>
    </lineage>
</organism>
<dbReference type="SMART" id="SM00228">
    <property type="entry name" value="PDZ"/>
    <property type="match status" value="2"/>
</dbReference>
<dbReference type="AlphaFoldDB" id="A0A0S8JWP7"/>
<comment type="caution">
    <text evidence="4">The sequence shown here is derived from an EMBL/GenBank/DDBJ whole genome shotgun (WGS) entry which is preliminary data.</text>
</comment>